<sequence>MKKSTAFWIRIVGGGAIAILLGWLAVAPRFESRFITLKKFVTTGDIGRLTSEENVLFQELVLRAVQAANIKDSIVINGLPTETSLHFYLTDSRSQKFTGCFTGNAVYDPELDAVFIDRSLFRPKELDSFGGVSIFPFWRNRDFAFTQTFLTLILLHELGHRTLHRSLSPFFDGNLFSNSRDKELEADVYSLEAFKKGYSQGLFSDSDILGEFSGATGIKDKLNSDEALSAALLFSASQMSTTLLFTRGSTSSLYEDESHPSFGFRINRIADILARQESRNPTLNKYIAYFRSKLKRVDSLRYLGFTELHSEKAIRGIAFDENGLTLVDKSWNVIHVPNEDLGKNLKSITLSPYILGRIPIQDTTDNLCEIWSLKNGGVFLLSCKHHLFSVHKRKFKTEPYLNSRLDSTLADIFSSDQPAPLIIRNNFPTFSVIRNHKTIHTERWANVLGNAPASSPEEQLTTREITIIDDISFVPVYGDHGLIGTLIISVTPAFNVKFVKLNTEGDIDRTGELAICKEGNRIRYFLAGKVDVHTKVTVWELDLLHAPKEKATYSPLLDALSTLKISAQNSLVYIRDIKSTGGKYIFISLMGDGVLLYDIHSNSIKPVFHTVAIEPTIITSRQGTVAFTAENSYKVFVMPLGNN</sequence>
<evidence type="ECO:0000313" key="3">
    <source>
        <dbReference type="Proteomes" id="UP000464577"/>
    </source>
</evidence>
<dbReference type="KEGG" id="senf:GJR95_41040"/>
<dbReference type="EMBL" id="CP045997">
    <property type="protein sequence ID" value="QHW01031.1"/>
    <property type="molecule type" value="Genomic_DNA"/>
</dbReference>
<dbReference type="AlphaFoldDB" id="A0A6P1WAW4"/>
<keyword evidence="1" id="KW-0472">Membrane</keyword>
<accession>A0A6P1WAW4</accession>
<keyword evidence="3" id="KW-1185">Reference proteome</keyword>
<proteinExistence type="predicted"/>
<keyword evidence="1" id="KW-1133">Transmembrane helix</keyword>
<dbReference type="RefSeq" id="WP_162391424.1">
    <property type="nucleotide sequence ID" value="NZ_CP045997.1"/>
</dbReference>
<feature type="transmembrane region" description="Helical" evidence="1">
    <location>
        <begin position="7"/>
        <end position="26"/>
    </location>
</feature>
<name>A0A6P1WAW4_9BACT</name>
<dbReference type="Proteomes" id="UP000464577">
    <property type="component" value="Chromosome"/>
</dbReference>
<evidence type="ECO:0000256" key="1">
    <source>
        <dbReference type="SAM" id="Phobius"/>
    </source>
</evidence>
<gene>
    <name evidence="2" type="ORF">GJR95_41040</name>
</gene>
<reference evidence="2 3" key="1">
    <citation type="submission" date="2019-11" db="EMBL/GenBank/DDBJ databases">
        <title>Spirosoma endbachense sp. nov., isolated from a natural salt meadow.</title>
        <authorList>
            <person name="Rojas J."/>
            <person name="Ambika Manirajan B."/>
            <person name="Ratering S."/>
            <person name="Suarez C."/>
            <person name="Geissler-Plaum R."/>
            <person name="Schnell S."/>
        </authorList>
    </citation>
    <scope>NUCLEOTIDE SEQUENCE [LARGE SCALE GENOMIC DNA]</scope>
    <source>
        <strain evidence="2 3">I-24</strain>
    </source>
</reference>
<organism evidence="2 3">
    <name type="scientific">Spirosoma endbachense</name>
    <dbReference type="NCBI Taxonomy" id="2666025"/>
    <lineage>
        <taxon>Bacteria</taxon>
        <taxon>Pseudomonadati</taxon>
        <taxon>Bacteroidota</taxon>
        <taxon>Cytophagia</taxon>
        <taxon>Cytophagales</taxon>
        <taxon>Cytophagaceae</taxon>
        <taxon>Spirosoma</taxon>
    </lineage>
</organism>
<keyword evidence="1" id="KW-0812">Transmembrane</keyword>
<evidence type="ECO:0000313" key="2">
    <source>
        <dbReference type="EMBL" id="QHW01031.1"/>
    </source>
</evidence>
<protein>
    <submittedName>
        <fullName evidence="2">Uncharacterized protein</fullName>
    </submittedName>
</protein>